<feature type="transmembrane region" description="Helical" evidence="14">
    <location>
        <begin position="595"/>
        <end position="621"/>
    </location>
</feature>
<dbReference type="AlphaFoldDB" id="A0A7R9UG60"/>
<dbReference type="SMART" id="SM00248">
    <property type="entry name" value="ANK"/>
    <property type="match status" value="4"/>
</dbReference>
<feature type="domain" description="Ion transport" evidence="15">
    <location>
        <begin position="390"/>
        <end position="628"/>
    </location>
</feature>
<evidence type="ECO:0000256" key="3">
    <source>
        <dbReference type="ARBA" id="ARBA00022475"/>
    </source>
</evidence>
<organism evidence="16">
    <name type="scientific">Pinguiococcus pyrenoidosus</name>
    <dbReference type="NCBI Taxonomy" id="172671"/>
    <lineage>
        <taxon>Eukaryota</taxon>
        <taxon>Sar</taxon>
        <taxon>Stramenopiles</taxon>
        <taxon>Ochrophyta</taxon>
        <taxon>Pinguiophyceae</taxon>
        <taxon>Pinguiochrysidales</taxon>
        <taxon>Pinguiochrysidaceae</taxon>
        <taxon>Pinguiococcus</taxon>
    </lineage>
</organism>
<evidence type="ECO:0000256" key="10">
    <source>
        <dbReference type="ARBA" id="ARBA00023136"/>
    </source>
</evidence>
<feature type="compositionally biased region" description="Basic and acidic residues" evidence="13">
    <location>
        <begin position="900"/>
        <end position="911"/>
    </location>
</feature>
<feature type="region of interest" description="Disordered" evidence="13">
    <location>
        <begin position="900"/>
        <end position="928"/>
    </location>
</feature>
<feature type="region of interest" description="Disordered" evidence="13">
    <location>
        <begin position="734"/>
        <end position="758"/>
    </location>
</feature>
<evidence type="ECO:0000256" key="12">
    <source>
        <dbReference type="PROSITE-ProRule" id="PRU00023"/>
    </source>
</evidence>
<keyword evidence="11" id="KW-0407">Ion channel</keyword>
<keyword evidence="3" id="KW-1003">Cell membrane</keyword>
<comment type="subcellular location">
    <subcellularLocation>
        <location evidence="1">Cell membrane</location>
        <topology evidence="1">Multi-pass membrane protein</topology>
    </subcellularLocation>
</comment>
<sequence length="928" mass="102058">MASLQQNQNQGDFALELRSWAQKGRPDKIRALFQRHPSSSDMPTGDSLGHTALVYAASTGDEALVHELLKHSGTTTASDADAASGVEPVHVAAYFGHAAVIRLLHENCGASVLDAKTGSGHQALHFAAYFGHVEAMAELLDLGADIEAESSAGARPVYLAVLAGREDAVALLLERGAYYKALLTPAPDAPTIEGELLSFLHSDAGDADPLAACPLLKEEMKIVEGAVDMADFGGAARGQDAAADEGDAGWYYFTDPEETSPGGYVRIGSLLAGQRGRDKRGEIGPGSQPKEGAVRDFRLDRIRAALKVHDLKQTSRFYELRARRYLDGDSTRRTKNQDLVEQQVYLLSKYLELSPRQVEEVAGLTLIRDTVDRIISCHRAFAMVVLDGAFLVLLVTLYLIGAWTFQQSEPLESHDVAILIALIVCTFYLLVREGRQIWVLSKREELKYYFANMNNYFDLFSVLSGLVLTIATLAGPAVRTSATFRITAATFCIPLWGKVLNFLKAMGKDFATFVMAQGQIMKDLVSFMAVLVISLVGFTSIMYILMRPRLDDAFGDDENQQPFNTVLETLLTSYRIFLGDFDRDWIDAPDDPASRVIACGVFVLFLMIMNVLLLNVLIAVVSNSYETALNRSRGPYYRARLELAAELQYLLDIRLEKRAPRGFRQSLTYWFIEAVMYKTRIYKWYGRPREIFDGPVSTLEGFFGVDPDAASSGTAVPNDQQSRGLAGLSKEKAAAAPEELKAGSSREGRTAEAAMEGSRLSASRPAGYGAVVGASDIYRGEAESIFDRCSRSFIAFELSYVLVSLLVVVAAVIWLPLGCFLLLVDLLTFALENENDDDDDDEDQDDEDDDEEDLAEDVESRVRRLLKQEMSRLAMALTEAKLATIKAEWKQELLADMKSGVEDDPHAEEVKSTGSEGGGGRLWNVALE</sequence>
<dbReference type="GO" id="GO:0098703">
    <property type="term" value="P:calcium ion import across plasma membrane"/>
    <property type="evidence" value="ECO:0007669"/>
    <property type="project" value="TreeGrafter"/>
</dbReference>
<keyword evidence="7" id="KW-0106">Calcium</keyword>
<dbReference type="InterPro" id="IPR005821">
    <property type="entry name" value="Ion_trans_dom"/>
</dbReference>
<dbReference type="Pfam" id="PF12796">
    <property type="entry name" value="Ank_2"/>
    <property type="match status" value="1"/>
</dbReference>
<dbReference type="Gene3D" id="1.10.287.70">
    <property type="match status" value="1"/>
</dbReference>
<evidence type="ECO:0000256" key="5">
    <source>
        <dbReference type="ARBA" id="ARBA00022692"/>
    </source>
</evidence>
<keyword evidence="8 14" id="KW-1133">Transmembrane helix</keyword>
<feature type="transmembrane region" description="Helical" evidence="14">
    <location>
        <begin position="524"/>
        <end position="546"/>
    </location>
</feature>
<evidence type="ECO:0000256" key="13">
    <source>
        <dbReference type="SAM" id="MobiDB-lite"/>
    </source>
</evidence>
<keyword evidence="4" id="KW-0109">Calcium transport</keyword>
<feature type="repeat" description="ANK" evidence="12">
    <location>
        <begin position="152"/>
        <end position="177"/>
    </location>
</feature>
<evidence type="ECO:0000256" key="6">
    <source>
        <dbReference type="ARBA" id="ARBA00022737"/>
    </source>
</evidence>
<evidence type="ECO:0000256" key="2">
    <source>
        <dbReference type="ARBA" id="ARBA00022448"/>
    </source>
</evidence>
<feature type="repeat" description="ANK" evidence="12">
    <location>
        <begin position="48"/>
        <end position="80"/>
    </location>
</feature>
<feature type="transmembrane region" description="Helical" evidence="14">
    <location>
        <begin position="380"/>
        <end position="404"/>
    </location>
</feature>
<dbReference type="EMBL" id="HBEA01019122">
    <property type="protein sequence ID" value="CAD8265040.1"/>
    <property type="molecule type" value="Transcribed_RNA"/>
</dbReference>
<dbReference type="Gene3D" id="1.25.40.20">
    <property type="entry name" value="Ankyrin repeat-containing domain"/>
    <property type="match status" value="1"/>
</dbReference>
<evidence type="ECO:0000313" key="16">
    <source>
        <dbReference type="EMBL" id="CAD8265040.1"/>
    </source>
</evidence>
<feature type="transmembrane region" description="Helical" evidence="14">
    <location>
        <begin position="484"/>
        <end position="503"/>
    </location>
</feature>
<evidence type="ECO:0000256" key="7">
    <source>
        <dbReference type="ARBA" id="ARBA00022837"/>
    </source>
</evidence>
<dbReference type="SUPFAM" id="SSF48403">
    <property type="entry name" value="Ankyrin repeat"/>
    <property type="match status" value="1"/>
</dbReference>
<feature type="repeat" description="ANK" evidence="12">
    <location>
        <begin position="119"/>
        <end position="151"/>
    </location>
</feature>
<dbReference type="InterPro" id="IPR036770">
    <property type="entry name" value="Ankyrin_rpt-contain_sf"/>
</dbReference>
<protein>
    <recommendedName>
        <fullName evidence="15">Ion transport domain-containing protein</fullName>
    </recommendedName>
</protein>
<keyword evidence="12" id="KW-0040">ANK repeat</keyword>
<feature type="transmembrane region" description="Helical" evidence="14">
    <location>
        <begin position="416"/>
        <end position="435"/>
    </location>
</feature>
<proteinExistence type="predicted"/>
<dbReference type="InterPro" id="IPR024862">
    <property type="entry name" value="TRPV"/>
</dbReference>
<dbReference type="GO" id="GO:0005216">
    <property type="term" value="F:monoatomic ion channel activity"/>
    <property type="evidence" value="ECO:0007669"/>
    <property type="project" value="InterPro"/>
</dbReference>
<evidence type="ECO:0000256" key="1">
    <source>
        <dbReference type="ARBA" id="ARBA00004651"/>
    </source>
</evidence>
<dbReference type="PROSITE" id="PS50297">
    <property type="entry name" value="ANK_REP_REGION"/>
    <property type="match status" value="2"/>
</dbReference>
<feature type="transmembrane region" description="Helical" evidence="14">
    <location>
        <begin position="798"/>
        <end position="824"/>
    </location>
</feature>
<keyword evidence="9" id="KW-0406">Ion transport</keyword>
<dbReference type="PROSITE" id="PS50088">
    <property type="entry name" value="ANK_REPEAT"/>
    <property type="match status" value="3"/>
</dbReference>
<dbReference type="PANTHER" id="PTHR10582">
    <property type="entry name" value="TRANSIENT RECEPTOR POTENTIAL ION CHANNEL PROTEIN"/>
    <property type="match status" value="1"/>
</dbReference>
<feature type="compositionally biased region" description="Acidic residues" evidence="13">
    <location>
        <begin position="834"/>
        <end position="857"/>
    </location>
</feature>
<evidence type="ECO:0000256" key="14">
    <source>
        <dbReference type="SAM" id="Phobius"/>
    </source>
</evidence>
<keyword evidence="5 14" id="KW-0812">Transmembrane</keyword>
<dbReference type="GO" id="GO:0005886">
    <property type="term" value="C:plasma membrane"/>
    <property type="evidence" value="ECO:0007669"/>
    <property type="project" value="UniProtKB-SubCell"/>
</dbReference>
<feature type="compositionally biased region" description="Basic and acidic residues" evidence="13">
    <location>
        <begin position="734"/>
        <end position="750"/>
    </location>
</feature>
<keyword evidence="2" id="KW-0813">Transport</keyword>
<feature type="region of interest" description="Disordered" evidence="13">
    <location>
        <begin position="834"/>
        <end position="858"/>
    </location>
</feature>
<gene>
    <name evidence="16" type="ORF">PPYR1160_LOCUS14543</name>
</gene>
<keyword evidence="6" id="KW-0677">Repeat</keyword>
<accession>A0A7R9UG60</accession>
<name>A0A7R9UG60_9STRA</name>
<evidence type="ECO:0000259" key="15">
    <source>
        <dbReference type="Pfam" id="PF00520"/>
    </source>
</evidence>
<evidence type="ECO:0000256" key="8">
    <source>
        <dbReference type="ARBA" id="ARBA00022989"/>
    </source>
</evidence>
<evidence type="ECO:0000256" key="11">
    <source>
        <dbReference type="ARBA" id="ARBA00023303"/>
    </source>
</evidence>
<dbReference type="InterPro" id="IPR002110">
    <property type="entry name" value="Ankyrin_rpt"/>
</dbReference>
<dbReference type="Pfam" id="PF00520">
    <property type="entry name" value="Ion_trans"/>
    <property type="match status" value="1"/>
</dbReference>
<evidence type="ECO:0000256" key="9">
    <source>
        <dbReference type="ARBA" id="ARBA00023065"/>
    </source>
</evidence>
<keyword evidence="10 14" id="KW-0472">Membrane</keyword>
<evidence type="ECO:0000256" key="4">
    <source>
        <dbReference type="ARBA" id="ARBA00022568"/>
    </source>
</evidence>
<reference evidence="16" key="1">
    <citation type="submission" date="2021-01" db="EMBL/GenBank/DDBJ databases">
        <authorList>
            <person name="Corre E."/>
            <person name="Pelletier E."/>
            <person name="Niang G."/>
            <person name="Scheremetjew M."/>
            <person name="Finn R."/>
            <person name="Kale V."/>
            <person name="Holt S."/>
            <person name="Cochrane G."/>
            <person name="Meng A."/>
            <person name="Brown T."/>
            <person name="Cohen L."/>
        </authorList>
    </citation>
    <scope>NUCLEOTIDE SEQUENCE</scope>
    <source>
        <strain evidence="16">CCMP2078</strain>
    </source>
</reference>
<feature type="transmembrane region" description="Helical" evidence="14">
    <location>
        <begin position="456"/>
        <end position="478"/>
    </location>
</feature>
<dbReference type="PANTHER" id="PTHR10582:SF2">
    <property type="entry name" value="INACTIVE"/>
    <property type="match status" value="1"/>
</dbReference>